<feature type="non-terminal residue" evidence="1">
    <location>
        <position position="35"/>
    </location>
</feature>
<proteinExistence type="predicted"/>
<dbReference type="EMBL" id="ASSJ01000041">
    <property type="protein sequence ID" value="ERN41822.1"/>
    <property type="molecule type" value="Genomic_DNA"/>
</dbReference>
<dbReference type="AlphaFoldDB" id="U5DLQ4"/>
<dbReference type="Proteomes" id="UP000016960">
    <property type="component" value="Unassembled WGS sequence"/>
</dbReference>
<reference evidence="1 2" key="1">
    <citation type="submission" date="2013-05" db="EMBL/GenBank/DDBJ databases">
        <title>Draft genome sequence of Rubidibacter lacunae KORDI 51-2.</title>
        <authorList>
            <person name="Choi D.H."/>
            <person name="Noh J.H."/>
            <person name="Kwon K.-K."/>
            <person name="Lee J.-H."/>
            <person name="Ryu J.-Y."/>
        </authorList>
    </citation>
    <scope>NUCLEOTIDE SEQUENCE [LARGE SCALE GENOMIC DNA]</scope>
    <source>
        <strain evidence="1 2">KORDI 51-2</strain>
    </source>
</reference>
<organism evidence="1 2">
    <name type="scientific">Rubidibacter lacunae KORDI 51-2</name>
    <dbReference type="NCBI Taxonomy" id="582515"/>
    <lineage>
        <taxon>Bacteria</taxon>
        <taxon>Bacillati</taxon>
        <taxon>Cyanobacteriota</taxon>
        <taxon>Cyanophyceae</taxon>
        <taxon>Oscillatoriophycideae</taxon>
        <taxon>Chroococcales</taxon>
        <taxon>Aphanothecaceae</taxon>
        <taxon>Rubidibacter</taxon>
    </lineage>
</organism>
<sequence length="35" mass="3855">MQALPNLKHELLAAMQTRCLLALRAQPCFTPSACI</sequence>
<dbReference type="InParanoid" id="U5DLQ4"/>
<evidence type="ECO:0000313" key="2">
    <source>
        <dbReference type="Proteomes" id="UP000016960"/>
    </source>
</evidence>
<name>U5DLQ4_9CHRO</name>
<evidence type="ECO:0000313" key="1">
    <source>
        <dbReference type="EMBL" id="ERN41822.1"/>
    </source>
</evidence>
<keyword evidence="2" id="KW-1185">Reference proteome</keyword>
<accession>U5DLQ4</accession>
<comment type="caution">
    <text evidence="1">The sequence shown here is derived from an EMBL/GenBank/DDBJ whole genome shotgun (WGS) entry which is preliminary data.</text>
</comment>
<protein>
    <submittedName>
        <fullName evidence="1">Uncharacterized protein</fullName>
    </submittedName>
</protein>
<gene>
    <name evidence="1" type="ORF">KR51_00016770</name>
</gene>